<evidence type="ECO:0000256" key="1">
    <source>
        <dbReference type="SAM" id="MobiDB-lite"/>
    </source>
</evidence>
<organism evidence="8 9">
    <name type="scientific">Sarcophilus harrisii</name>
    <name type="common">Tasmanian devil</name>
    <name type="synonym">Sarcophilus laniarius</name>
    <dbReference type="NCBI Taxonomy" id="9305"/>
    <lineage>
        <taxon>Eukaryota</taxon>
        <taxon>Metazoa</taxon>
        <taxon>Chordata</taxon>
        <taxon>Craniata</taxon>
        <taxon>Vertebrata</taxon>
        <taxon>Euteleostomi</taxon>
        <taxon>Mammalia</taxon>
        <taxon>Metatheria</taxon>
        <taxon>Dasyuromorphia</taxon>
        <taxon>Dasyuridae</taxon>
        <taxon>Sarcophilus</taxon>
    </lineage>
</organism>
<dbReference type="Pfam" id="PF21541">
    <property type="entry name" value="CATSPERB_1st"/>
    <property type="match status" value="1"/>
</dbReference>
<feature type="signal peptide" evidence="2">
    <location>
        <begin position="1"/>
        <end position="17"/>
    </location>
</feature>
<dbReference type="Proteomes" id="UP000007648">
    <property type="component" value="Unassembled WGS sequence"/>
</dbReference>
<gene>
    <name evidence="8" type="primary">CATSPERB</name>
</gene>
<dbReference type="GeneTree" id="ENSGT00390000008198"/>
<proteinExistence type="predicted"/>
<dbReference type="InterPro" id="IPR053904">
    <property type="entry name" value="CATSPERB_Ig-like"/>
</dbReference>
<dbReference type="Ensembl" id="ENSSHAT00000042707.1">
    <property type="protein sequence ID" value="ENSSHAP00000034744.1"/>
    <property type="gene ID" value="ENSSHAG00000003512.2"/>
</dbReference>
<dbReference type="GO" id="GO:0036128">
    <property type="term" value="C:CatSper complex"/>
    <property type="evidence" value="ECO:0007669"/>
    <property type="project" value="InterPro"/>
</dbReference>
<accession>A0A7N4PAH9</accession>
<dbReference type="InterPro" id="IPR048788">
    <property type="entry name" value="CATSPERB_2nd"/>
</dbReference>
<evidence type="ECO:0000313" key="8">
    <source>
        <dbReference type="Ensembl" id="ENSSHAP00000034744.1"/>
    </source>
</evidence>
<dbReference type="InterPro" id="IPR048786">
    <property type="entry name" value="CATSPERB_N"/>
</dbReference>
<evidence type="ECO:0000313" key="9">
    <source>
        <dbReference type="Proteomes" id="UP000007648"/>
    </source>
</evidence>
<dbReference type="GO" id="GO:0005929">
    <property type="term" value="C:cilium"/>
    <property type="evidence" value="ECO:0007669"/>
    <property type="project" value="TreeGrafter"/>
</dbReference>
<keyword evidence="9" id="KW-1185">Reference proteome</keyword>
<evidence type="ECO:0000259" key="6">
    <source>
        <dbReference type="Pfam" id="PF22830"/>
    </source>
</evidence>
<evidence type="ECO:0000259" key="5">
    <source>
        <dbReference type="Pfam" id="PF21548"/>
    </source>
</evidence>
<dbReference type="PANTHER" id="PTHR14705">
    <property type="entry name" value="CATION CHANNEL SPERM-ASSOCIATED PROTEIN SUBUNIT BETA"/>
    <property type="match status" value="1"/>
</dbReference>
<feature type="domain" description="Cation channel sperm-associated protein subunit beta C-terminal" evidence="3">
    <location>
        <begin position="839"/>
        <end position="997"/>
    </location>
</feature>
<dbReference type="Pfam" id="PF22830">
    <property type="entry name" value="CATSPERB_head"/>
    <property type="match status" value="1"/>
</dbReference>
<evidence type="ECO:0000259" key="3">
    <source>
        <dbReference type="Pfam" id="PF15149"/>
    </source>
</evidence>
<dbReference type="PANTHER" id="PTHR14705:SF0">
    <property type="entry name" value="CATION CHANNEL SPERM-ASSOCIATED AUXILIARY SUBUNIT BETA"/>
    <property type="match status" value="1"/>
</dbReference>
<dbReference type="InterPro" id="IPR028748">
    <property type="entry name" value="CATSPERB"/>
</dbReference>
<feature type="domain" description="CATSPERB Ig-like" evidence="7">
    <location>
        <begin position="730"/>
        <end position="837"/>
    </location>
</feature>
<dbReference type="InterPro" id="IPR053903">
    <property type="entry name" value="CATSPERB_head"/>
</dbReference>
<name>A0A7N4PAH9_SARHA</name>
<dbReference type="Pfam" id="PF22831">
    <property type="entry name" value="CATSPERB_Ig-like"/>
    <property type="match status" value="1"/>
</dbReference>
<evidence type="ECO:0000259" key="7">
    <source>
        <dbReference type="Pfam" id="PF22831"/>
    </source>
</evidence>
<dbReference type="InterPro" id="IPR048789">
    <property type="entry name" value="CATSPERB_C"/>
</dbReference>
<feature type="domain" description="Cation channel sperm-associated auxiliary subunit beta N-terminal" evidence="4">
    <location>
        <begin position="37"/>
        <end position="157"/>
    </location>
</feature>
<feature type="region of interest" description="Disordered" evidence="1">
    <location>
        <begin position="1018"/>
        <end position="1061"/>
    </location>
</feature>
<protein>
    <submittedName>
        <fullName evidence="8">Cation channel sperm associated auxiliary subunit beta</fullName>
    </submittedName>
</protein>
<feature type="compositionally biased region" description="Polar residues" evidence="1">
    <location>
        <begin position="1051"/>
        <end position="1061"/>
    </location>
</feature>
<keyword evidence="2" id="KW-0732">Signal</keyword>
<evidence type="ECO:0000259" key="4">
    <source>
        <dbReference type="Pfam" id="PF21541"/>
    </source>
</evidence>
<reference evidence="8" key="3">
    <citation type="submission" date="2025-09" db="UniProtKB">
        <authorList>
            <consortium name="Ensembl"/>
        </authorList>
    </citation>
    <scope>IDENTIFICATION</scope>
</reference>
<dbReference type="AlphaFoldDB" id="A0A7N4PAH9"/>
<feature type="domain" description="CATSPERB head" evidence="6">
    <location>
        <begin position="544"/>
        <end position="722"/>
    </location>
</feature>
<sequence length="1061" mass="121296">MMGLLLLCVLILYAVMSNFPVTGRTYQNKAISKSTLSCFSSTFVDYDDLIKLYLTSEDLSIQCYFVSGLKIQENANHTIDLLTSRGLAPSLTITNSTYTGVFHFNLSSEKEDFYWTIGIPRKEITNKEDIAPVEEWFVSITLQEGLDIYTTEGTILDLIREPILQWVIGKPMKNHEMKKLVPYVIGIKLTKCPCANDVALIGLTTGGSISGIYIGLTHSGFWEDSDTVWFDVKNGICPYNDEECMISTVVGIVLTNYHLVLLTSVGLYISTDLRYPNGTLMFSRINFCGFDTSDYLQAKLWYNEICLANQEDFEDDYIAITFEKSRTMSQLATCFYSFAPFDDWKSCIPNPRERRRRKGEAQLISFLVDIEMKSGIYLFSTKIHSFVVVRKFINKSPRPELLFPSFSFPSDFHTVVGMVFHPGTHFLYVFGNQVWISYDGANTFEIVANFFDEVIIETYHSFHTLDIIFLSQTLQLYFSKAGVKSYYKIGRSRIIIFDLYYDHVGTDTIISLSKKTEDCIDIFSAFDNTTVIQVNEDNEFDTVLAPQYITAYELVFFAYVPLNATKKMKKDLRFYPRHIGRKLQLNSYGNADITKIMYHEDLVGFPSSAAATLEEPFAVEFPSVNSSLKGDITIQRHDNSFFKINLIYESRNETPVFRNTDIMKTVVIPGYSSLLIVEILNGSMALALATMPMNVFLLKKIPSTQWFLYKFGVSNDSGWFITSSSCKHALIHDDINTGRNIIKYLDLGDTFHFQIKVLSSVSYNTRVTTTPLLKIITGQPFLLDIITHAYWDETDNYVVELDILNRYLRKGITSIAFIIWQATTDCDTSTITLKVKSSCCYNKHIKFLHKYKISLDNWEEGEYQDEHGYNIIKTLPINYRPPSSLGIAIPTTDNFYHADPSKPKPRNYHPLSKKSGKYKKCLNKTSRKDCNCTTEEKMSQNIAFSDCIEKVLRFLYPVNQYPIFLDIKDGDFLVPMEPPYLITISEVNNRKNWKLNADPTAEEWIPTRDIRDLRIQEEKDQTTAQRDQPDVSNSSNADGSNGPLDHDTRGSRCSSSVVDEI</sequence>
<dbReference type="Pfam" id="PF21548">
    <property type="entry name" value="CATSPERB_2nd"/>
    <property type="match status" value="1"/>
</dbReference>
<reference evidence="8" key="2">
    <citation type="submission" date="2025-08" db="UniProtKB">
        <authorList>
            <consortium name="Ensembl"/>
        </authorList>
    </citation>
    <scope>IDENTIFICATION</scope>
</reference>
<evidence type="ECO:0000256" key="2">
    <source>
        <dbReference type="SAM" id="SignalP"/>
    </source>
</evidence>
<feature type="chain" id="PRO_5029493659" evidence="2">
    <location>
        <begin position="18"/>
        <end position="1061"/>
    </location>
</feature>
<feature type="compositionally biased region" description="Polar residues" evidence="1">
    <location>
        <begin position="1022"/>
        <end position="1039"/>
    </location>
</feature>
<reference evidence="8 9" key="1">
    <citation type="journal article" date="2011" name="Proc. Natl. Acad. Sci. U.S.A.">
        <title>Genetic diversity and population structure of the endangered marsupial Sarcophilus harrisii (Tasmanian devil).</title>
        <authorList>
            <person name="Miller W."/>
            <person name="Hayes V.M."/>
            <person name="Ratan A."/>
            <person name="Petersen D.C."/>
            <person name="Wittekindt N.E."/>
            <person name="Miller J."/>
            <person name="Walenz B."/>
            <person name="Knight J."/>
            <person name="Qi J."/>
            <person name="Zhao F."/>
            <person name="Wang Q."/>
            <person name="Bedoya-Reina O.C."/>
            <person name="Katiyar N."/>
            <person name="Tomsho L.P."/>
            <person name="Kasson L.M."/>
            <person name="Hardie R.A."/>
            <person name="Woodbridge P."/>
            <person name="Tindall E.A."/>
            <person name="Bertelsen M.F."/>
            <person name="Dixon D."/>
            <person name="Pyecroft S."/>
            <person name="Helgen K.M."/>
            <person name="Lesk A.M."/>
            <person name="Pringle T.H."/>
            <person name="Patterson N."/>
            <person name="Zhang Y."/>
            <person name="Kreiss A."/>
            <person name="Woods G.M."/>
            <person name="Jones M.E."/>
            <person name="Schuster S.C."/>
        </authorList>
    </citation>
    <scope>NUCLEOTIDE SEQUENCE [LARGE SCALE GENOMIC DNA]</scope>
</reference>
<dbReference type="Pfam" id="PF15149">
    <property type="entry name" value="CATSPERB_C"/>
    <property type="match status" value="1"/>
</dbReference>
<feature type="domain" description="Cation channel sperm-associated auxiliary subunit beta 2nd" evidence="5">
    <location>
        <begin position="172"/>
        <end position="505"/>
    </location>
</feature>